<sequence>MEAPLSNICSNVPKDMKEYWQESFSNKVIKRLKSKPINALY</sequence>
<comment type="caution">
    <text evidence="1">The sequence shown here is derived from an EMBL/GenBank/DDBJ whole genome shotgun (WGS) entry which is preliminary data.</text>
</comment>
<dbReference type="EMBL" id="CAJVPU010025252">
    <property type="protein sequence ID" value="CAG8695613.1"/>
    <property type="molecule type" value="Genomic_DNA"/>
</dbReference>
<proteinExistence type="predicted"/>
<accession>A0ACA9P746</accession>
<organism evidence="1 2">
    <name type="scientific">Dentiscutata heterogama</name>
    <dbReference type="NCBI Taxonomy" id="1316150"/>
    <lineage>
        <taxon>Eukaryota</taxon>
        <taxon>Fungi</taxon>
        <taxon>Fungi incertae sedis</taxon>
        <taxon>Mucoromycota</taxon>
        <taxon>Glomeromycotina</taxon>
        <taxon>Glomeromycetes</taxon>
        <taxon>Diversisporales</taxon>
        <taxon>Gigasporaceae</taxon>
        <taxon>Dentiscutata</taxon>
    </lineage>
</organism>
<keyword evidence="2" id="KW-1185">Reference proteome</keyword>
<evidence type="ECO:0000313" key="2">
    <source>
        <dbReference type="Proteomes" id="UP000789702"/>
    </source>
</evidence>
<protein>
    <submittedName>
        <fullName evidence="1">13582_t:CDS:1</fullName>
    </submittedName>
</protein>
<name>A0ACA9P746_9GLOM</name>
<gene>
    <name evidence="1" type="ORF">DHETER_LOCUS11486</name>
</gene>
<feature type="non-terminal residue" evidence="1">
    <location>
        <position position="41"/>
    </location>
</feature>
<dbReference type="Proteomes" id="UP000789702">
    <property type="component" value="Unassembled WGS sequence"/>
</dbReference>
<reference evidence="1" key="1">
    <citation type="submission" date="2021-06" db="EMBL/GenBank/DDBJ databases">
        <authorList>
            <person name="Kallberg Y."/>
            <person name="Tangrot J."/>
            <person name="Rosling A."/>
        </authorList>
    </citation>
    <scope>NUCLEOTIDE SEQUENCE</scope>
    <source>
        <strain evidence="1">IL203A</strain>
    </source>
</reference>
<evidence type="ECO:0000313" key="1">
    <source>
        <dbReference type="EMBL" id="CAG8695613.1"/>
    </source>
</evidence>